<evidence type="ECO:0000256" key="1">
    <source>
        <dbReference type="SAM" id="MobiDB-lite"/>
    </source>
</evidence>
<reference evidence="4" key="2">
    <citation type="submission" date="2019-09" db="UniProtKB">
        <authorList>
            <consortium name="WormBaseParasite"/>
        </authorList>
    </citation>
    <scope>IDENTIFICATION</scope>
</reference>
<accession>A0A183FZK1</accession>
<protein>
    <submittedName>
        <fullName evidence="2 4">Uncharacterized protein</fullName>
    </submittedName>
</protein>
<evidence type="ECO:0000313" key="4">
    <source>
        <dbReference type="WBParaSite" id="HPBE_0001419301-mRNA-1"/>
    </source>
</evidence>
<sequence length="100" mass="11098">MAKMANKDLNLVANVGHADKTCPRDAMVDGSRDAVAPSKAGGSMRAAIPAMPRRFFTVPTHRLMSLESPRYRPVPQFDDTDEYEVVSNRIALTLSSWDIY</sequence>
<gene>
    <name evidence="2" type="ORF">HPBE_LOCUS14194</name>
</gene>
<evidence type="ECO:0000313" key="2">
    <source>
        <dbReference type="EMBL" id="VDO98827.1"/>
    </source>
</evidence>
<accession>A0A3P8APM6</accession>
<feature type="compositionally biased region" description="Basic and acidic residues" evidence="1">
    <location>
        <begin position="23"/>
        <end position="32"/>
    </location>
</feature>
<evidence type="ECO:0000313" key="3">
    <source>
        <dbReference type="Proteomes" id="UP000050761"/>
    </source>
</evidence>
<feature type="region of interest" description="Disordered" evidence="1">
    <location>
        <begin position="23"/>
        <end position="43"/>
    </location>
</feature>
<dbReference type="Proteomes" id="UP000050761">
    <property type="component" value="Unassembled WGS sequence"/>
</dbReference>
<dbReference type="AlphaFoldDB" id="A0A183FZK1"/>
<reference evidence="2 3" key="1">
    <citation type="submission" date="2018-11" db="EMBL/GenBank/DDBJ databases">
        <authorList>
            <consortium name="Pathogen Informatics"/>
        </authorList>
    </citation>
    <scope>NUCLEOTIDE SEQUENCE [LARGE SCALE GENOMIC DNA]</scope>
</reference>
<dbReference type="EMBL" id="UZAH01028251">
    <property type="protein sequence ID" value="VDO98827.1"/>
    <property type="molecule type" value="Genomic_DNA"/>
</dbReference>
<keyword evidence="3" id="KW-1185">Reference proteome</keyword>
<dbReference type="WBParaSite" id="HPBE_0001419301-mRNA-1">
    <property type="protein sequence ID" value="HPBE_0001419301-mRNA-1"/>
    <property type="gene ID" value="HPBE_0001419301"/>
</dbReference>
<organism evidence="3 4">
    <name type="scientific">Heligmosomoides polygyrus</name>
    <name type="common">Parasitic roundworm</name>
    <dbReference type="NCBI Taxonomy" id="6339"/>
    <lineage>
        <taxon>Eukaryota</taxon>
        <taxon>Metazoa</taxon>
        <taxon>Ecdysozoa</taxon>
        <taxon>Nematoda</taxon>
        <taxon>Chromadorea</taxon>
        <taxon>Rhabditida</taxon>
        <taxon>Rhabditina</taxon>
        <taxon>Rhabditomorpha</taxon>
        <taxon>Strongyloidea</taxon>
        <taxon>Heligmosomidae</taxon>
        <taxon>Heligmosomoides</taxon>
    </lineage>
</organism>
<name>A0A183FZK1_HELPZ</name>
<proteinExistence type="predicted"/>